<dbReference type="PATRIC" id="fig|1276258.3.peg.114"/>
<dbReference type="STRING" id="1276258.SAPIS_v1c01160"/>
<sequence>MRNEFKEKLLIFSDLDGTALNSNHEFSERTKNTVRKAYENGHYFIPITARSTKDGIFTQAINIGIDKLGGIAVSNNGTHIYDFESGTWLREIYVSQKLIKKIFNKTFGKVGKYKVHYFANDITYVYGPGENSRYWSDIMKVDYKVIESLEEITKPISHLTIILPDNAGEVEEKELHKDFNFAKRGLDIIKYTNRVYEIIPKNINKGEAAQFISKHFAKKNKSFQSICFGDNFNDIPLFEKTDYSVAMDNAIDTLKKIATHKTLSNNEDGVAHFIEKEIL</sequence>
<dbReference type="SUPFAM" id="SSF56784">
    <property type="entry name" value="HAD-like"/>
    <property type="match status" value="1"/>
</dbReference>
<dbReference type="Gene3D" id="3.40.50.1000">
    <property type="entry name" value="HAD superfamily/HAD-like"/>
    <property type="match status" value="1"/>
</dbReference>
<dbReference type="RefSeq" id="WP_023788897.1">
    <property type="nucleotide sequence ID" value="NC_022998.1"/>
</dbReference>
<dbReference type="SFLD" id="SFLDS00003">
    <property type="entry name" value="Haloacid_Dehalogenase"/>
    <property type="match status" value="1"/>
</dbReference>
<accession>V5RHM2</accession>
<gene>
    <name evidence="1" type="ORF">SAPIS_v1c01160</name>
</gene>
<dbReference type="Pfam" id="PF08282">
    <property type="entry name" value="Hydrolase_3"/>
    <property type="match status" value="1"/>
</dbReference>
<keyword evidence="2" id="KW-1185">Reference proteome</keyword>
<dbReference type="GO" id="GO:0000287">
    <property type="term" value="F:magnesium ion binding"/>
    <property type="evidence" value="ECO:0007669"/>
    <property type="project" value="TreeGrafter"/>
</dbReference>
<proteinExistence type="predicted"/>
<protein>
    <submittedName>
        <fullName evidence="1">HAD superfamily hydrolase</fullName>
    </submittedName>
</protein>
<dbReference type="InterPro" id="IPR006379">
    <property type="entry name" value="HAD-SF_hydro_IIB"/>
</dbReference>
<evidence type="ECO:0000313" key="2">
    <source>
        <dbReference type="Proteomes" id="UP000018550"/>
    </source>
</evidence>
<keyword evidence="1" id="KW-0378">Hydrolase</keyword>
<dbReference type="AlphaFoldDB" id="V5RHM2"/>
<dbReference type="InterPro" id="IPR023214">
    <property type="entry name" value="HAD_sf"/>
</dbReference>
<organism evidence="1 2">
    <name type="scientific">Spiroplasma apis B31</name>
    <dbReference type="NCBI Taxonomy" id="1276258"/>
    <lineage>
        <taxon>Bacteria</taxon>
        <taxon>Bacillati</taxon>
        <taxon>Mycoplasmatota</taxon>
        <taxon>Mollicutes</taxon>
        <taxon>Entomoplasmatales</taxon>
        <taxon>Spiroplasmataceae</taxon>
        <taxon>Spiroplasma</taxon>
    </lineage>
</organism>
<dbReference type="PANTHER" id="PTHR10000">
    <property type="entry name" value="PHOSPHOSERINE PHOSPHATASE"/>
    <property type="match status" value="1"/>
</dbReference>
<dbReference type="EMBL" id="CP006682">
    <property type="protein sequence ID" value="AHB35963.1"/>
    <property type="molecule type" value="Genomic_DNA"/>
</dbReference>
<dbReference type="KEGG" id="sapi:SAPIS_v1c01160"/>
<dbReference type="InterPro" id="IPR036412">
    <property type="entry name" value="HAD-like_sf"/>
</dbReference>
<dbReference type="PANTHER" id="PTHR10000:SF8">
    <property type="entry name" value="HAD SUPERFAMILY HYDROLASE-LIKE, TYPE 3"/>
    <property type="match status" value="1"/>
</dbReference>
<evidence type="ECO:0000313" key="1">
    <source>
        <dbReference type="EMBL" id="AHB35963.1"/>
    </source>
</evidence>
<dbReference type="Gene3D" id="3.30.1240.10">
    <property type="match status" value="1"/>
</dbReference>
<name>V5RHM2_SPIAP</name>
<dbReference type="SFLD" id="SFLDG01140">
    <property type="entry name" value="C2.B:_Phosphomannomutase_and_P"/>
    <property type="match status" value="1"/>
</dbReference>
<dbReference type="NCBIfam" id="TIGR01484">
    <property type="entry name" value="HAD-SF-IIB"/>
    <property type="match status" value="1"/>
</dbReference>
<dbReference type="GO" id="GO:0005829">
    <property type="term" value="C:cytosol"/>
    <property type="evidence" value="ECO:0007669"/>
    <property type="project" value="TreeGrafter"/>
</dbReference>
<dbReference type="HOGENOM" id="CLU_044146_0_3_14"/>
<dbReference type="Proteomes" id="UP000018550">
    <property type="component" value="Chromosome"/>
</dbReference>
<reference evidence="1 2" key="1">
    <citation type="journal article" date="2014" name="Genome Announc.">
        <title>Complete Genome Sequence of Spiroplasma apis B31T (ATCC 33834), a Bacterium Associated with May Disease of Honeybees (Apis mellifera).</title>
        <authorList>
            <person name="Ku C."/>
            <person name="Lo W.S."/>
            <person name="Chen L.L."/>
            <person name="Kuo C.H."/>
        </authorList>
    </citation>
    <scope>NUCLEOTIDE SEQUENCE [LARGE SCALE GENOMIC DNA]</scope>
    <source>
        <strain evidence="1">B31</strain>
    </source>
</reference>
<dbReference type="eggNOG" id="COG0561">
    <property type="taxonomic scope" value="Bacteria"/>
</dbReference>
<dbReference type="GO" id="GO:0016791">
    <property type="term" value="F:phosphatase activity"/>
    <property type="evidence" value="ECO:0007669"/>
    <property type="project" value="TreeGrafter"/>
</dbReference>
<dbReference type="OrthoDB" id="9810101at2"/>